<evidence type="ECO:0000256" key="1">
    <source>
        <dbReference type="SAM" id="MobiDB-lite"/>
    </source>
</evidence>
<dbReference type="EMBL" id="CM003099">
    <property type="protein sequence ID" value="KUI66596.1"/>
    <property type="molecule type" value="Genomic_DNA"/>
</dbReference>
<keyword evidence="3" id="KW-1185">Reference proteome</keyword>
<dbReference type="OrthoDB" id="5219525at2759"/>
<dbReference type="Proteomes" id="UP000078559">
    <property type="component" value="Chromosome 2"/>
</dbReference>
<reference evidence="2" key="1">
    <citation type="submission" date="2014-12" db="EMBL/GenBank/DDBJ databases">
        <title>Genome Sequence of Valsa Canker Pathogens Uncovers a Specific Adaption of Colonization on Woody Bark.</title>
        <authorList>
            <person name="Yin Z."/>
            <person name="Liu H."/>
            <person name="Gao X."/>
            <person name="Li Z."/>
            <person name="Song N."/>
            <person name="Ke X."/>
            <person name="Dai Q."/>
            <person name="Wu Y."/>
            <person name="Sun Y."/>
            <person name="Xu J.-R."/>
            <person name="Kang Z.K."/>
            <person name="Wang L."/>
            <person name="Huang L."/>
        </authorList>
    </citation>
    <scope>NUCLEOTIDE SEQUENCE [LARGE SCALE GENOMIC DNA]</scope>
    <source>
        <strain evidence="2">03-8</strain>
    </source>
</reference>
<protein>
    <submittedName>
        <fullName evidence="2">Uncharacterized protein</fullName>
    </submittedName>
</protein>
<name>A0A194VQY0_CYTMA</name>
<sequence length="210" mass="25064">MMGLRSYETDSTVTSEKGVDDSKQSSGCLPLQPFSLIRLVWRERRQKRDHQKIEEIRQKIDKDRKDVQHSLDDWELHRTTWRRRARAWKNGKDISVKERVAGRFTYDTAYRYMVTLVGPVSGTKVVIVDFRTPEGREKALKWYESRYQTCVRNGKRFLDFYDVWEEEYEDYLDTLEKSCDRTDEASLRRTLLRGVPQVYWVVATAKRLPN</sequence>
<evidence type="ECO:0000313" key="3">
    <source>
        <dbReference type="Proteomes" id="UP000078559"/>
    </source>
</evidence>
<evidence type="ECO:0000313" key="2">
    <source>
        <dbReference type="EMBL" id="KUI66596.1"/>
    </source>
</evidence>
<gene>
    <name evidence="2" type="ORF">VM1G_01787</name>
</gene>
<accession>A0A194VQY0</accession>
<organism evidence="2 3">
    <name type="scientific">Cytospora mali</name>
    <name type="common">Apple Valsa canker fungus</name>
    <name type="synonym">Valsa mali</name>
    <dbReference type="NCBI Taxonomy" id="578113"/>
    <lineage>
        <taxon>Eukaryota</taxon>
        <taxon>Fungi</taxon>
        <taxon>Dikarya</taxon>
        <taxon>Ascomycota</taxon>
        <taxon>Pezizomycotina</taxon>
        <taxon>Sordariomycetes</taxon>
        <taxon>Sordariomycetidae</taxon>
        <taxon>Diaporthales</taxon>
        <taxon>Cytosporaceae</taxon>
        <taxon>Cytospora</taxon>
    </lineage>
</organism>
<proteinExistence type="predicted"/>
<dbReference type="AlphaFoldDB" id="A0A194VQY0"/>
<feature type="region of interest" description="Disordered" evidence="1">
    <location>
        <begin position="1"/>
        <end position="26"/>
    </location>
</feature>